<name>A0ACC2QJX9_9NEOP</name>
<gene>
    <name evidence="1" type="ORF">PYW08_005733</name>
</gene>
<evidence type="ECO:0000313" key="1">
    <source>
        <dbReference type="EMBL" id="KAJ8717334.1"/>
    </source>
</evidence>
<dbReference type="Proteomes" id="UP001231649">
    <property type="component" value="Chromosome 18"/>
</dbReference>
<organism evidence="1 2">
    <name type="scientific">Mythimna loreyi</name>
    <dbReference type="NCBI Taxonomy" id="667449"/>
    <lineage>
        <taxon>Eukaryota</taxon>
        <taxon>Metazoa</taxon>
        <taxon>Ecdysozoa</taxon>
        <taxon>Arthropoda</taxon>
        <taxon>Hexapoda</taxon>
        <taxon>Insecta</taxon>
        <taxon>Pterygota</taxon>
        <taxon>Neoptera</taxon>
        <taxon>Endopterygota</taxon>
        <taxon>Lepidoptera</taxon>
        <taxon>Glossata</taxon>
        <taxon>Ditrysia</taxon>
        <taxon>Noctuoidea</taxon>
        <taxon>Noctuidae</taxon>
        <taxon>Noctuinae</taxon>
        <taxon>Hadenini</taxon>
        <taxon>Mythimna</taxon>
    </lineage>
</organism>
<evidence type="ECO:0000313" key="2">
    <source>
        <dbReference type="Proteomes" id="UP001231649"/>
    </source>
</evidence>
<comment type="caution">
    <text evidence="1">The sequence shown here is derived from an EMBL/GenBank/DDBJ whole genome shotgun (WGS) entry which is preliminary data.</text>
</comment>
<reference evidence="1" key="1">
    <citation type="submission" date="2023-03" db="EMBL/GenBank/DDBJ databases">
        <title>Chromosome-level genomes of two armyworms, Mythimna separata and Mythimna loreyi, provide insights into the biosynthesis and reception of sex pheromones.</title>
        <authorList>
            <person name="Zhao H."/>
        </authorList>
    </citation>
    <scope>NUCLEOTIDE SEQUENCE</scope>
    <source>
        <strain evidence="1">BeijingLab</strain>
    </source>
</reference>
<accession>A0ACC2QJX9</accession>
<sequence length="1046" mass="117990">MIQVLRTRRRSIIMLPWIQHRWTGLCLLVTGLAALMLFLYGFFPLKYHSGKMSHIDDLPNFIDGVSIDGQQVYSSGENSVVLMVIDGLRYDFVTEEYMPYTGQLLKNKSACIYVSVAEPPTVTMPRIKSPQRKMEKAQWRRTINFWRDIFAMMTGSVSTFADVALNFGAPAVRGDSVLRVANARGRRTVMYGDDTWLRLFPGLWAESDGTTSFYVSDYTEVDNNVTRHLDKVLTPDENKKPTFDFLVLHYLGLDHIGHLEGARSPKIKPKLLEMDEVVKKIFTAMQKWDRNGVLIVCGDHGMRDAGGHGGATPSEVLVPLVLARSTDFQCPHPSGPGPTVAQVDVAPSVSWLLNAPPPGDSGGRLLPALLPQDTRQHLYLLHVMAQHNAKQALPTDTEFYKQFQRAEKQFAHYLATGQQSAAKIAKEFYEDSLEKMSEFLTQTKTEFDMFAIGMAIVLLYLIATSLLLVTLYSLQPENRHKDSVTSHSHQRSSAGTVIAFVVIFIIFSAILTTACFISETKSQLCHFSSPWAIAFAAVACTFTVTYFLIKTGIERIKDLSTLKEFNATDYLLIGATIFHCWSFFGTSFIEEEHMTWYFFWNTLMFFVLIRTVVVLLMYLSKKWYGATEVQEKPELAQKMSAVGVGILPKWVLLIALHRYLRTMNQTGDRWLFLPDTADWLNAPENAFYLQAHLVIGTLATLVICLWNLRYLNNVLNIQSGLTIAAVACILCYRVASKALDTPFEDIKTWDPVQIVSVFWAILIVQFALEILSYIGALKSCGLKPVDSKNASSTKFVYNKPKAKTEDYFYDTLIEEPWNVEEVKLNLVRSASHLMLNDLMLIVALLMRPHNVIMVPSIYITCVLTSECMDHKLLDSKSGKKTEVADIISRTLVHMWIGTLFFFYQGNSNSLSSVDLGSGYVGLREYCPARVALRMGLHAYAGPAIAGAALFCTVAKLADTWQQYLQTIWRATNILALHRIYAVVVYCVIATIFRDHLFVWSVFSPKLLYDFVATVFSVQALATIAQLEALANITNWLARMFTYKSRL</sequence>
<proteinExistence type="predicted"/>
<protein>
    <submittedName>
        <fullName evidence="1">Uncharacterized protein</fullName>
    </submittedName>
</protein>
<keyword evidence="2" id="KW-1185">Reference proteome</keyword>
<dbReference type="EMBL" id="CM056794">
    <property type="protein sequence ID" value="KAJ8717334.1"/>
    <property type="molecule type" value="Genomic_DNA"/>
</dbReference>